<protein>
    <recommendedName>
        <fullName evidence="4">Methyltransferase</fullName>
        <ecNumber evidence="4">2.1.1.-</ecNumber>
    </recommendedName>
</protein>
<comment type="caution">
    <text evidence="6">The sequence shown here is derived from an EMBL/GenBank/DDBJ whole genome shotgun (WGS) entry which is preliminary data.</text>
</comment>
<dbReference type="Gene3D" id="3.20.20.480">
    <property type="entry name" value="Trimethylamine methyltransferase-like"/>
    <property type="match status" value="1"/>
</dbReference>
<evidence type="ECO:0000256" key="2">
    <source>
        <dbReference type="ARBA" id="ARBA00022603"/>
    </source>
</evidence>
<feature type="region of interest" description="Disordered" evidence="5">
    <location>
        <begin position="1"/>
        <end position="21"/>
    </location>
</feature>
<evidence type="ECO:0000256" key="4">
    <source>
        <dbReference type="PIRNR" id="PIRNR037567"/>
    </source>
</evidence>
<dbReference type="GO" id="GO:0032259">
    <property type="term" value="P:methylation"/>
    <property type="evidence" value="ECO:0007669"/>
    <property type="project" value="UniProtKB-KW"/>
</dbReference>
<gene>
    <name evidence="6" type="ORF">OE647_09955</name>
</gene>
<keyword evidence="7" id="KW-1185">Reference proteome</keyword>
<organism evidence="6 7">
    <name type="scientific">Albidovulum sediminicola</name>
    <dbReference type="NCBI Taxonomy" id="2984331"/>
    <lineage>
        <taxon>Bacteria</taxon>
        <taxon>Pseudomonadati</taxon>
        <taxon>Pseudomonadota</taxon>
        <taxon>Alphaproteobacteria</taxon>
        <taxon>Rhodobacterales</taxon>
        <taxon>Paracoccaceae</taxon>
        <taxon>Albidovulum</taxon>
    </lineage>
</organism>
<evidence type="ECO:0000256" key="3">
    <source>
        <dbReference type="ARBA" id="ARBA00022679"/>
    </source>
</evidence>
<keyword evidence="2 6" id="KW-0489">Methyltransferase</keyword>
<proteinExistence type="inferred from homology"/>
<sequence length="517" mass="56680">MQQDDETRERPAPHRAGRSEKIRARTARNALSAPYTIRRIGQVSLIDAESVEIIERNADRILDEIGMEFRGDPETLEIFRKHGARVEGQRVRFDPGWCRDKIRTAPRVFTQHARNPARSIQIGGDAQVYCPSFGPPFVHDIERGRRYATIADFRDITKIHHQLAAVNHSGGVVVEPVDLPVPLRHLHMAHAHLTLNDKPFMGAVTAPERARDTIEMCKLAMGAEFVERNCVLYSVVNTNAPLVLDETMLWALKEYARAGQCTVVSPFVLGGAMSPVTIAGTLAQVLAEVMASVALIQLIRPGAPAAFGTFFSPISLRTGAPTFGTPEGTQFQMCAKTLADRLGLPFHSVGALTASKVPDAQAGYESQAQLMGAAMAGVNFIIHATGCLEGLLTTGYEKIVMDADRCSAMMRFVQGVDFSESAQAMDAFREVPPGGHFLGAAHTQALFETALWMGEMSDNGTYEQWSAEGALWEHERAALKVKKLLADYQPPDMDIAVREALDDFVARRTREIEGTSA</sequence>
<dbReference type="EC" id="2.1.1.-" evidence="4"/>
<dbReference type="Proteomes" id="UP001652503">
    <property type="component" value="Unassembled WGS sequence"/>
</dbReference>
<dbReference type="PIRSF" id="PIRSF037567">
    <property type="entry name" value="MTTB_MeTrfase"/>
    <property type="match status" value="1"/>
</dbReference>
<evidence type="ECO:0000256" key="5">
    <source>
        <dbReference type="SAM" id="MobiDB-lite"/>
    </source>
</evidence>
<name>A0ABT2Z1N7_9RHOB</name>
<dbReference type="GO" id="GO:0008168">
    <property type="term" value="F:methyltransferase activity"/>
    <property type="evidence" value="ECO:0007669"/>
    <property type="project" value="UniProtKB-KW"/>
</dbReference>
<dbReference type="EMBL" id="JAOWLA010000008">
    <property type="protein sequence ID" value="MCV2865058.1"/>
    <property type="molecule type" value="Genomic_DNA"/>
</dbReference>
<comment type="similarity">
    <text evidence="1 4">Belongs to the trimethylamine methyltransferase family.</text>
</comment>
<dbReference type="InterPro" id="IPR010426">
    <property type="entry name" value="MTTB_MeTrfase"/>
</dbReference>
<reference evidence="6 7" key="1">
    <citation type="submission" date="2022-10" db="EMBL/GenBank/DDBJ databases">
        <title>Defluviimonas sp. nov., isolated from ocean surface water.</title>
        <authorList>
            <person name="He W."/>
            <person name="Wang L."/>
            <person name="Zhang D.-F."/>
        </authorList>
    </citation>
    <scope>NUCLEOTIDE SEQUENCE [LARGE SCALE GENOMIC DNA]</scope>
    <source>
        <strain evidence="6 7">WL0075</strain>
    </source>
</reference>
<keyword evidence="3 4" id="KW-0808">Transferase</keyword>
<evidence type="ECO:0000256" key="1">
    <source>
        <dbReference type="ARBA" id="ARBA00007137"/>
    </source>
</evidence>
<evidence type="ECO:0000313" key="7">
    <source>
        <dbReference type="Proteomes" id="UP001652503"/>
    </source>
</evidence>
<accession>A0ABT2Z1N7</accession>
<evidence type="ECO:0000313" key="6">
    <source>
        <dbReference type="EMBL" id="MCV2865058.1"/>
    </source>
</evidence>
<dbReference type="RefSeq" id="WP_263721577.1">
    <property type="nucleotide sequence ID" value="NZ_JAOWLA010000008.1"/>
</dbReference>
<dbReference type="Pfam" id="PF06253">
    <property type="entry name" value="MTTB"/>
    <property type="match status" value="1"/>
</dbReference>
<dbReference type="InterPro" id="IPR038601">
    <property type="entry name" value="MttB-like_sf"/>
</dbReference>